<dbReference type="InterPro" id="IPR056842">
    <property type="entry name" value="THADA-like_TPR_C"/>
</dbReference>
<gene>
    <name evidence="2" type="ORF">PYW07_012475</name>
</gene>
<dbReference type="SUPFAM" id="SSF48371">
    <property type="entry name" value="ARM repeat"/>
    <property type="match status" value="1"/>
</dbReference>
<proteinExistence type="predicted"/>
<feature type="domain" description="tRNA (32-2'-O)-methyltransferase regulator THADA-like C-terminal TPR repeats region" evidence="1">
    <location>
        <begin position="1"/>
        <end position="127"/>
    </location>
</feature>
<evidence type="ECO:0000259" key="1">
    <source>
        <dbReference type="Pfam" id="PF25151"/>
    </source>
</evidence>
<comment type="caution">
    <text evidence="2">The sequence shown here is derived from an EMBL/GenBank/DDBJ whole genome shotgun (WGS) entry which is preliminary data.</text>
</comment>
<dbReference type="InterPro" id="IPR016024">
    <property type="entry name" value="ARM-type_fold"/>
</dbReference>
<evidence type="ECO:0000313" key="3">
    <source>
        <dbReference type="Proteomes" id="UP001231518"/>
    </source>
</evidence>
<dbReference type="GO" id="GO:0005829">
    <property type="term" value="C:cytosol"/>
    <property type="evidence" value="ECO:0007669"/>
    <property type="project" value="TreeGrafter"/>
</dbReference>
<dbReference type="PANTHER" id="PTHR14387">
    <property type="entry name" value="THADA/DEATH RECEPTOR INTERACTING PROTEIN"/>
    <property type="match status" value="1"/>
</dbReference>
<keyword evidence="3" id="KW-1185">Reference proteome</keyword>
<evidence type="ECO:0000313" key="2">
    <source>
        <dbReference type="EMBL" id="KAJ8720432.1"/>
    </source>
</evidence>
<dbReference type="Proteomes" id="UP001231518">
    <property type="component" value="Chromosome 3"/>
</dbReference>
<dbReference type="PANTHER" id="PTHR14387:SF7">
    <property type="entry name" value="THYROID ADENOMA-ASSOCIATED PROTEIN"/>
    <property type="match status" value="1"/>
</dbReference>
<reference evidence="2" key="1">
    <citation type="submission" date="2023-03" db="EMBL/GenBank/DDBJ databases">
        <title>Chromosome-level genomes of two armyworms, Mythimna separata and Mythimna loreyi, provide insights into the biosynthesis and reception of sex pheromones.</title>
        <authorList>
            <person name="Zhao H."/>
        </authorList>
    </citation>
    <scope>NUCLEOTIDE SEQUENCE</scope>
    <source>
        <strain evidence="2">BeijingLab</strain>
        <tissue evidence="2">Pupa</tissue>
    </source>
</reference>
<protein>
    <recommendedName>
        <fullName evidence="1">tRNA (32-2'-O)-methyltransferase regulator THADA-like C-terminal TPR repeats region domain-containing protein</fullName>
    </recommendedName>
</protein>
<dbReference type="GO" id="GO:0030488">
    <property type="term" value="P:tRNA methylation"/>
    <property type="evidence" value="ECO:0007669"/>
    <property type="project" value="TreeGrafter"/>
</dbReference>
<dbReference type="EMBL" id="JARGEI010000014">
    <property type="protein sequence ID" value="KAJ8720432.1"/>
    <property type="molecule type" value="Genomic_DNA"/>
</dbReference>
<accession>A0AAD8DSJ2</accession>
<name>A0AAD8DSJ2_MYTSE</name>
<dbReference type="Pfam" id="PF25151">
    <property type="entry name" value="TPR_Trm732_C"/>
    <property type="match status" value="1"/>
</dbReference>
<dbReference type="InterPro" id="IPR051954">
    <property type="entry name" value="tRNA_methyltransferase_THADA"/>
</dbReference>
<sequence length="517" mass="58725">MTGRIFFLRYPDVYSYMLEKLQDVSKESDSEVLRPSLYPVLLLLARLYPSSLEGTVSNLKLVAFIPHVLACARSSVMKTRQLAAKAIVPLISPELYVSHIQSMFELLHDSSIKRNYCHGILLQLTRLLQAREEEGGTALAQHWPAWAMPAMWMMGQPGRQPCYLVADEFVKVLNLLIMRSPNVPQETVTSICSSLHTLIFAPKPTAMSPGRDICLSNAMYLYLILATLHDRTGTPHLVYVGLQHSSYEVVLSVLNYLLILHEDLEGESNMFHEHLKSIADTTLLTNIKNESYIQLLCKVLKSNYLECQEKSLKILVLEGNTQRNILETKLGINVTDDMIIDKLFDFIQNEHEKVTHIYLLSLLNFVTDLLQDSRLCLRVLLDVIRVVLECSSSENSEETRRVVVGFIEKNIRQLLKLNLLEVSELSEAERFELRASIWATIITLLEDDEDAIRQRVSDVLSPARVTPSRSCELALQLMRERTEEREGGEREAALYAVIALLDFQSVVVVADDVSDEH</sequence>
<dbReference type="AlphaFoldDB" id="A0AAD8DSJ2"/>
<organism evidence="2 3">
    <name type="scientific">Mythimna separata</name>
    <name type="common">Oriental armyworm</name>
    <name type="synonym">Pseudaletia separata</name>
    <dbReference type="NCBI Taxonomy" id="271217"/>
    <lineage>
        <taxon>Eukaryota</taxon>
        <taxon>Metazoa</taxon>
        <taxon>Ecdysozoa</taxon>
        <taxon>Arthropoda</taxon>
        <taxon>Hexapoda</taxon>
        <taxon>Insecta</taxon>
        <taxon>Pterygota</taxon>
        <taxon>Neoptera</taxon>
        <taxon>Endopterygota</taxon>
        <taxon>Lepidoptera</taxon>
        <taxon>Glossata</taxon>
        <taxon>Ditrysia</taxon>
        <taxon>Noctuoidea</taxon>
        <taxon>Noctuidae</taxon>
        <taxon>Noctuinae</taxon>
        <taxon>Hadenini</taxon>
        <taxon>Mythimna</taxon>
    </lineage>
</organism>